<evidence type="ECO:0000313" key="3">
    <source>
        <dbReference type="Proteomes" id="UP000827721"/>
    </source>
</evidence>
<keyword evidence="3" id="KW-1185">Reference proteome</keyword>
<reference evidence="2 3" key="1">
    <citation type="submission" date="2021-02" db="EMBL/GenBank/DDBJ databases">
        <title>Plant Genome Project.</title>
        <authorList>
            <person name="Zhang R.-G."/>
        </authorList>
    </citation>
    <scope>NUCLEOTIDE SEQUENCE [LARGE SCALE GENOMIC DNA]</scope>
    <source>
        <tissue evidence="2">Leaves</tissue>
    </source>
</reference>
<evidence type="ECO:0000256" key="1">
    <source>
        <dbReference type="SAM" id="Coils"/>
    </source>
</evidence>
<organism evidence="2 3">
    <name type="scientific">Xanthoceras sorbifolium</name>
    <dbReference type="NCBI Taxonomy" id="99658"/>
    <lineage>
        <taxon>Eukaryota</taxon>
        <taxon>Viridiplantae</taxon>
        <taxon>Streptophyta</taxon>
        <taxon>Embryophyta</taxon>
        <taxon>Tracheophyta</taxon>
        <taxon>Spermatophyta</taxon>
        <taxon>Magnoliopsida</taxon>
        <taxon>eudicotyledons</taxon>
        <taxon>Gunneridae</taxon>
        <taxon>Pentapetalae</taxon>
        <taxon>rosids</taxon>
        <taxon>malvids</taxon>
        <taxon>Sapindales</taxon>
        <taxon>Sapindaceae</taxon>
        <taxon>Xanthoceroideae</taxon>
        <taxon>Xanthoceras</taxon>
    </lineage>
</organism>
<sequence length="212" mass="24726">MEGFLKMSSSLETATLSGCHARHLCLLHMPRDILVRKAMEITSQQLQVYYSTRKKLLNLKDFNTASTSKHTTNDKSRLQDLTNEDEKQCSEKYFVDSAASGSHEADQNLVQDCSTSKVCRYSLQADEVEELDKRLMKLEEENEAMKQIFIKSMEERRMLVNEIYVQFRRIHHCNCLMIVKSSKDHKSRSKKALVQKKMQATKHDFMQRQRGI</sequence>
<protein>
    <submittedName>
        <fullName evidence="2">Uncharacterized protein</fullName>
    </submittedName>
</protein>
<accession>A0ABQ8HKW8</accession>
<proteinExistence type="predicted"/>
<name>A0ABQ8HKW8_9ROSI</name>
<evidence type="ECO:0000313" key="2">
    <source>
        <dbReference type="EMBL" id="KAH7564979.1"/>
    </source>
</evidence>
<feature type="coiled-coil region" evidence="1">
    <location>
        <begin position="121"/>
        <end position="155"/>
    </location>
</feature>
<dbReference type="Proteomes" id="UP000827721">
    <property type="component" value="Unassembled WGS sequence"/>
</dbReference>
<gene>
    <name evidence="2" type="ORF">JRO89_XS09G0097600</name>
</gene>
<keyword evidence="1" id="KW-0175">Coiled coil</keyword>
<comment type="caution">
    <text evidence="2">The sequence shown here is derived from an EMBL/GenBank/DDBJ whole genome shotgun (WGS) entry which is preliminary data.</text>
</comment>
<dbReference type="EMBL" id="JAFEMO010000009">
    <property type="protein sequence ID" value="KAH7564979.1"/>
    <property type="molecule type" value="Genomic_DNA"/>
</dbReference>